<feature type="chain" id="PRO_5046899365" description="DUF3558 domain-containing protein" evidence="1">
    <location>
        <begin position="20"/>
        <end position="205"/>
    </location>
</feature>
<sequence>MLAVALTVTAMLGYVPACASTAEPPRFSNLPAKCFAGLDDTLKELAGPLYGLQRFDGPDLPANGTSQMTCTTKFQDSANTLKRAGQPYQRDITIMYSLYLDDGGQDAVTRAKDNFRSSVIRPANVTPSSSLNVGEEAASWPGNANFSGWNVEFRESNLVVVVTVAGSDYAMDFTGKVTVQEWSKIPGELRGPAELAAKGVAQHPI</sequence>
<feature type="signal peptide" evidence="1">
    <location>
        <begin position="1"/>
        <end position="19"/>
    </location>
</feature>
<evidence type="ECO:0008006" key="4">
    <source>
        <dbReference type="Google" id="ProtNLM"/>
    </source>
</evidence>
<protein>
    <recommendedName>
        <fullName evidence="4">DUF3558 domain-containing protein</fullName>
    </recommendedName>
</protein>
<dbReference type="Proteomes" id="UP001521150">
    <property type="component" value="Unassembled WGS sequence"/>
</dbReference>
<dbReference type="RefSeq" id="WP_233723359.1">
    <property type="nucleotide sequence ID" value="NZ_JAJVCN010000001.1"/>
</dbReference>
<accession>A0ABS8Z314</accession>
<keyword evidence="1" id="KW-0732">Signal</keyword>
<evidence type="ECO:0000256" key="1">
    <source>
        <dbReference type="SAM" id="SignalP"/>
    </source>
</evidence>
<evidence type="ECO:0000313" key="3">
    <source>
        <dbReference type="Proteomes" id="UP001521150"/>
    </source>
</evidence>
<gene>
    <name evidence="2" type="ORF">LWC34_05715</name>
</gene>
<comment type="caution">
    <text evidence="2">The sequence shown here is derived from an EMBL/GenBank/DDBJ whole genome shotgun (WGS) entry which is preliminary data.</text>
</comment>
<dbReference type="EMBL" id="JAJVCN010000001">
    <property type="protein sequence ID" value="MCE7002329.1"/>
    <property type="molecule type" value="Genomic_DNA"/>
</dbReference>
<name>A0ABS8Z314_9PSEU</name>
<organism evidence="2 3">
    <name type="scientific">Kibdelosporangium philippinense</name>
    <dbReference type="NCBI Taxonomy" id="211113"/>
    <lineage>
        <taxon>Bacteria</taxon>
        <taxon>Bacillati</taxon>
        <taxon>Actinomycetota</taxon>
        <taxon>Actinomycetes</taxon>
        <taxon>Pseudonocardiales</taxon>
        <taxon>Pseudonocardiaceae</taxon>
        <taxon>Kibdelosporangium</taxon>
    </lineage>
</organism>
<keyword evidence="3" id="KW-1185">Reference proteome</keyword>
<proteinExistence type="predicted"/>
<evidence type="ECO:0000313" key="2">
    <source>
        <dbReference type="EMBL" id="MCE7002329.1"/>
    </source>
</evidence>
<reference evidence="2 3" key="1">
    <citation type="submission" date="2021-12" db="EMBL/GenBank/DDBJ databases">
        <title>Genome sequence of Kibdelosporangium philippinense ATCC 49844.</title>
        <authorList>
            <person name="Fedorov E.A."/>
            <person name="Omeragic M."/>
            <person name="Shalygina K.F."/>
            <person name="Maclea K.S."/>
        </authorList>
    </citation>
    <scope>NUCLEOTIDE SEQUENCE [LARGE SCALE GENOMIC DNA]</scope>
    <source>
        <strain evidence="2 3">ATCC 49844</strain>
    </source>
</reference>